<feature type="non-terminal residue" evidence="5">
    <location>
        <position position="1"/>
    </location>
</feature>
<dbReference type="AlphaFoldDB" id="A0A382FX98"/>
<dbReference type="PROSITE" id="PS51764">
    <property type="entry name" value="GH26"/>
    <property type="match status" value="1"/>
</dbReference>
<name>A0A382FX98_9ZZZZ</name>
<comment type="similarity">
    <text evidence="1">Belongs to the glycosyl hydrolase 26 family.</text>
</comment>
<evidence type="ECO:0000259" key="4">
    <source>
        <dbReference type="PROSITE" id="PS51764"/>
    </source>
</evidence>
<dbReference type="InterPro" id="IPR016714">
    <property type="entry name" value="MANB/E"/>
</dbReference>
<dbReference type="PIRSF" id="PIRSF018168">
    <property type="entry name" value="Mannan-1_4-beta-mannosidase"/>
    <property type="match status" value="1"/>
</dbReference>
<dbReference type="GO" id="GO:0016985">
    <property type="term" value="F:mannan endo-1,4-beta-mannosidase activity"/>
    <property type="evidence" value="ECO:0007669"/>
    <property type="project" value="InterPro"/>
</dbReference>
<keyword evidence="3" id="KW-0326">Glycosidase</keyword>
<sequence length="375" mass="42751">VPTLLIGLLLLVISCNQEKEEKEQEEITYPVTNDFLVDSMATEETVALYEFLHSFAGTGTMFGHQDDLAYGIGWSAETDSSDVKAVCGDYPAVFGWDLGDITRENNLDGVNFDKMVDWMKLINDMGGIITISMHLDNPITNQNAWDNSEAVPNILPGQPDNMKYRIILEYIAEFLERLKTTEGTYIPVILRPYHEHNHTWAWWGANSCTADEYNALWRMTVEYLRDESNLHHLLYAISPQDISSAEEYLARYPGDEWVDIFGMDSYSLWNLSAVTNLGQALSTVNELAAERGKVVALTEVGIENIPISNWWTDYLLAALTYDEFSRKTVWALVWRNYTTEHHFAPYPGHVSAANFIEFYNDSLTYFLGDLQQAYP</sequence>
<dbReference type="InterPro" id="IPR022790">
    <property type="entry name" value="GH26_dom"/>
</dbReference>
<proteinExistence type="inferred from homology"/>
<keyword evidence="2" id="KW-0378">Hydrolase</keyword>
<evidence type="ECO:0000256" key="2">
    <source>
        <dbReference type="ARBA" id="ARBA00022801"/>
    </source>
</evidence>
<evidence type="ECO:0000313" key="5">
    <source>
        <dbReference type="EMBL" id="SVB67668.1"/>
    </source>
</evidence>
<evidence type="ECO:0000256" key="3">
    <source>
        <dbReference type="ARBA" id="ARBA00023295"/>
    </source>
</evidence>
<protein>
    <recommendedName>
        <fullName evidence="4">GH26 domain-containing protein</fullName>
    </recommendedName>
</protein>
<dbReference type="SUPFAM" id="SSF51445">
    <property type="entry name" value="(Trans)glycosidases"/>
    <property type="match status" value="1"/>
</dbReference>
<dbReference type="Gene3D" id="3.20.20.80">
    <property type="entry name" value="Glycosidases"/>
    <property type="match status" value="1"/>
</dbReference>
<dbReference type="EMBL" id="UINC01052390">
    <property type="protein sequence ID" value="SVB67668.1"/>
    <property type="molecule type" value="Genomic_DNA"/>
</dbReference>
<dbReference type="InterPro" id="IPR000805">
    <property type="entry name" value="Glyco_hydro_26"/>
</dbReference>
<dbReference type="PANTHER" id="PTHR40079">
    <property type="entry name" value="MANNAN ENDO-1,4-BETA-MANNOSIDASE E-RELATED"/>
    <property type="match status" value="1"/>
</dbReference>
<accession>A0A382FX98</accession>
<evidence type="ECO:0000256" key="1">
    <source>
        <dbReference type="ARBA" id="ARBA00007754"/>
    </source>
</evidence>
<dbReference type="PANTHER" id="PTHR40079:SF4">
    <property type="entry name" value="GH26 DOMAIN-CONTAINING PROTEIN-RELATED"/>
    <property type="match status" value="1"/>
</dbReference>
<dbReference type="Pfam" id="PF02156">
    <property type="entry name" value="Glyco_hydro_26"/>
    <property type="match status" value="1"/>
</dbReference>
<dbReference type="InterPro" id="IPR017853">
    <property type="entry name" value="GH"/>
</dbReference>
<organism evidence="5">
    <name type="scientific">marine metagenome</name>
    <dbReference type="NCBI Taxonomy" id="408172"/>
    <lineage>
        <taxon>unclassified sequences</taxon>
        <taxon>metagenomes</taxon>
        <taxon>ecological metagenomes</taxon>
    </lineage>
</organism>
<dbReference type="PRINTS" id="PR00739">
    <property type="entry name" value="GLHYDRLASE26"/>
</dbReference>
<feature type="domain" description="GH26" evidence="4">
    <location>
        <begin position="43"/>
        <end position="368"/>
    </location>
</feature>
<dbReference type="GO" id="GO:0006080">
    <property type="term" value="P:substituted mannan metabolic process"/>
    <property type="evidence" value="ECO:0007669"/>
    <property type="project" value="InterPro"/>
</dbReference>
<reference evidence="5" key="1">
    <citation type="submission" date="2018-05" db="EMBL/GenBank/DDBJ databases">
        <authorList>
            <person name="Lanie J.A."/>
            <person name="Ng W.-L."/>
            <person name="Kazmierczak K.M."/>
            <person name="Andrzejewski T.M."/>
            <person name="Davidsen T.M."/>
            <person name="Wayne K.J."/>
            <person name="Tettelin H."/>
            <person name="Glass J.I."/>
            <person name="Rusch D."/>
            <person name="Podicherti R."/>
            <person name="Tsui H.-C.T."/>
            <person name="Winkler M.E."/>
        </authorList>
    </citation>
    <scope>NUCLEOTIDE SEQUENCE</scope>
</reference>
<gene>
    <name evidence="5" type="ORF">METZ01_LOCUS220522</name>
</gene>